<evidence type="ECO:0000313" key="3">
    <source>
        <dbReference type="Proteomes" id="UP001652641"/>
    </source>
</evidence>
<feature type="compositionally biased region" description="Basic and acidic residues" evidence="2">
    <location>
        <begin position="1"/>
        <end position="26"/>
    </location>
</feature>
<dbReference type="GeneID" id="112930836"/>
<dbReference type="Proteomes" id="UP001652641">
    <property type="component" value="Chromosome 12"/>
</dbReference>
<name>A0ABM4Y1A2_VULVU</name>
<feature type="compositionally biased region" description="Polar residues" evidence="2">
    <location>
        <begin position="53"/>
        <end position="87"/>
    </location>
</feature>
<feature type="region of interest" description="Disordered" evidence="2">
    <location>
        <begin position="1"/>
        <end position="183"/>
    </location>
</feature>
<organism evidence="3 4">
    <name type="scientific">Vulpes vulpes</name>
    <name type="common">Red fox</name>
    <dbReference type="NCBI Taxonomy" id="9627"/>
    <lineage>
        <taxon>Eukaryota</taxon>
        <taxon>Metazoa</taxon>
        <taxon>Chordata</taxon>
        <taxon>Craniata</taxon>
        <taxon>Vertebrata</taxon>
        <taxon>Euteleostomi</taxon>
        <taxon>Mammalia</taxon>
        <taxon>Eutheria</taxon>
        <taxon>Laurasiatheria</taxon>
        <taxon>Carnivora</taxon>
        <taxon>Caniformia</taxon>
        <taxon>Canidae</taxon>
        <taxon>Vulpes</taxon>
    </lineage>
</organism>
<feature type="region of interest" description="Disordered" evidence="2">
    <location>
        <begin position="265"/>
        <end position="320"/>
    </location>
</feature>
<dbReference type="PANTHER" id="PTHR31214:SF3">
    <property type="entry name" value="PROTEIN FAM221B"/>
    <property type="match status" value="1"/>
</dbReference>
<sequence length="598" mass="66021">MEADKVTEEPHTTMDAEEHPSSKDPSAEDLQDLPNPETPLELSISETALEPLTSETPLETSIPETPLETHTSETPLEPSISETSLEPDTSESHMAPSTSQFPLETHTSETPLEPSISETPLEPDTSESHMAPSTSQAHLETHTSETPLKTSISETPLEPDTSESHVVPSTSQAPLETHTSKPLLEPFIPETSVGYSEIPLETPIPEALLDTHIFKVPKKHLSLHTSSQDHVPLSSPDTLKEDLSEYSSSEASWTRRAIQISEILQKHSLSSPSDPVHLDTSAKEKEEEGEDMEQMDATDSTTHTAQPGHQLGKKKGKKGVSHYTVHPVVPAKQVELVEMAKAMHRDKFCAQVNHLFQWDKNAALNAIQTGLYIGWRCPHYLWDCFRIGDESKCFCGHLLRDHQIISGCCCNCFESNFLCAACDRRWEEHETFFETEETRRRGGRPHGEGATWNRGPFRGHIHKTGQEGASTFNHPIQHYLTLSPTASHTCTGFHPQEQITCLLQRCLPSKKPPSATLTLRLYKIRGPLAVLAPTPDPLGFLAHIASGLALCLAPIPDSFTSAFPSSRDRHCQHLAQASMSLAQISNKREGTGIWPGSL</sequence>
<feature type="region of interest" description="Disordered" evidence="2">
    <location>
        <begin position="436"/>
        <end position="457"/>
    </location>
</feature>
<feature type="compositionally biased region" description="Basic residues" evidence="2">
    <location>
        <begin position="311"/>
        <end position="320"/>
    </location>
</feature>
<protein>
    <submittedName>
        <fullName evidence="4">Protein FAM221B isoform X3</fullName>
    </submittedName>
</protein>
<reference evidence="4" key="1">
    <citation type="submission" date="2025-08" db="UniProtKB">
        <authorList>
            <consortium name="RefSeq"/>
        </authorList>
    </citation>
    <scope>IDENTIFICATION</scope>
    <source>
        <tissue evidence="4">Cell line</tissue>
    </source>
</reference>
<feature type="compositionally biased region" description="Acidic residues" evidence="2">
    <location>
        <begin position="287"/>
        <end position="296"/>
    </location>
</feature>
<accession>A0ABM4Y1A2</accession>
<proteinExistence type="inferred from homology"/>
<feature type="compositionally biased region" description="Polar residues" evidence="2">
    <location>
        <begin position="297"/>
        <end position="307"/>
    </location>
</feature>
<feature type="compositionally biased region" description="Polar residues" evidence="2">
    <location>
        <begin position="131"/>
        <end position="154"/>
    </location>
</feature>
<feature type="region of interest" description="Disordered" evidence="2">
    <location>
        <begin position="223"/>
        <end position="242"/>
    </location>
</feature>
<dbReference type="PANTHER" id="PTHR31214">
    <property type="entry name" value="PROTEIN FAM221A-RELATED"/>
    <property type="match status" value="1"/>
</dbReference>
<evidence type="ECO:0000256" key="1">
    <source>
        <dbReference type="ARBA" id="ARBA00011026"/>
    </source>
</evidence>
<evidence type="ECO:0000313" key="4">
    <source>
        <dbReference type="RefSeq" id="XP_072584055.1"/>
    </source>
</evidence>
<dbReference type="InterPro" id="IPR026755">
    <property type="entry name" value="Fam221a/b"/>
</dbReference>
<keyword evidence="3" id="KW-1185">Reference proteome</keyword>
<gene>
    <name evidence="4" type="primary">FAM221B</name>
</gene>
<dbReference type="RefSeq" id="XP_072584055.1">
    <property type="nucleotide sequence ID" value="XM_072727954.1"/>
</dbReference>
<evidence type="ECO:0000256" key="2">
    <source>
        <dbReference type="SAM" id="MobiDB-lite"/>
    </source>
</evidence>
<feature type="compositionally biased region" description="Basic and acidic residues" evidence="2">
    <location>
        <begin position="276"/>
        <end position="286"/>
    </location>
</feature>
<comment type="similarity">
    <text evidence="1">Belongs to the FAM221 family.</text>
</comment>